<dbReference type="RefSeq" id="WP_205404922.1">
    <property type="nucleotide sequence ID" value="NZ_JAFFTA010000017.1"/>
</dbReference>
<reference evidence="3" key="1">
    <citation type="submission" date="2021-01" db="EMBL/GenBank/DDBJ databases">
        <title>Stenotrophomonas maltophilia.</title>
        <authorList>
            <person name="Yu Y."/>
        </authorList>
    </citation>
    <scope>NUCLEOTIDE SEQUENCE [LARGE SCALE GENOMIC DNA]</scope>
    <source>
        <strain evidence="3">As-6</strain>
    </source>
</reference>
<evidence type="ECO:0000313" key="2">
    <source>
        <dbReference type="EMBL" id="MBM9936528.1"/>
    </source>
</evidence>
<proteinExistence type="predicted"/>
<dbReference type="AlphaFoldDB" id="A0AAW4GJ67"/>
<evidence type="ECO:0000313" key="3">
    <source>
        <dbReference type="Proteomes" id="UP000749453"/>
    </source>
</evidence>
<dbReference type="Proteomes" id="UP000784064">
    <property type="component" value="Unassembled WGS sequence"/>
</dbReference>
<reference evidence="1" key="2">
    <citation type="submission" date="2021-01" db="EMBL/GenBank/DDBJ databases">
        <authorList>
            <person name="Yu Y."/>
        </authorList>
    </citation>
    <scope>NUCLEOTIDE SEQUENCE</scope>
    <source>
        <strain evidence="1">As-5</strain>
        <strain evidence="2">As-6</strain>
    </source>
</reference>
<dbReference type="EMBL" id="JAFFTA010000017">
    <property type="protein sequence ID" value="MBM9913970.1"/>
    <property type="molecule type" value="Genomic_DNA"/>
</dbReference>
<dbReference type="EMBL" id="JAFFTB010000001">
    <property type="protein sequence ID" value="MBM9936528.1"/>
    <property type="molecule type" value="Genomic_DNA"/>
</dbReference>
<name>A0AAW4GJ67_9GAMM</name>
<dbReference type="Proteomes" id="UP000749453">
    <property type="component" value="Unassembled WGS sequence"/>
</dbReference>
<evidence type="ECO:0000313" key="4">
    <source>
        <dbReference type="Proteomes" id="UP000784064"/>
    </source>
</evidence>
<protein>
    <submittedName>
        <fullName evidence="1">Uncharacterized protein</fullName>
    </submittedName>
</protein>
<gene>
    <name evidence="1" type="ORF">JJW18_10835</name>
    <name evidence="2" type="ORF">JJW19_00085</name>
</gene>
<evidence type="ECO:0000313" key="1">
    <source>
        <dbReference type="EMBL" id="MBM9913970.1"/>
    </source>
</evidence>
<comment type="caution">
    <text evidence="1">The sequence shown here is derived from an EMBL/GenBank/DDBJ whole genome shotgun (WGS) entry which is preliminary data.</text>
</comment>
<sequence>MLIGYGQPIATVSVDGGSAANLQALVDGRPSSIARVNGGAGSVRLRLSWSVPTPVRIAAVLGLTCPAGTRVTLSGQREGEEHYDTQLGGNGDQQPVMELADGSLAAWFVLGGAPLLIGLQVEIEAASFDIGELVAMPAVEVGHQVGWSVDTVDPSIRERTIGGGLNVVERRAYRVLRVDVTPAPLAEARGGGLSQGMDLDRLRRRVAGGRRVVAVPRWRSPSGALDVAEIHATALYGQAVAGASTHLGGDYYGSAWTFEEIPPL</sequence>
<accession>A0AAW4GJ67</accession>
<keyword evidence="3" id="KW-1185">Reference proteome</keyword>
<organism evidence="1 4">
    <name type="scientific">Stenotrophomonas lactitubi</name>
    <dbReference type="NCBI Taxonomy" id="2045214"/>
    <lineage>
        <taxon>Bacteria</taxon>
        <taxon>Pseudomonadati</taxon>
        <taxon>Pseudomonadota</taxon>
        <taxon>Gammaproteobacteria</taxon>
        <taxon>Lysobacterales</taxon>
        <taxon>Lysobacteraceae</taxon>
        <taxon>Stenotrophomonas</taxon>
    </lineage>
</organism>